<protein>
    <submittedName>
        <fullName evidence="4">EAL domain-containing protein</fullName>
    </submittedName>
</protein>
<dbReference type="PROSITE" id="PS50883">
    <property type="entry name" value="EAL"/>
    <property type="match status" value="1"/>
</dbReference>
<keyword evidence="1" id="KW-0812">Transmembrane</keyword>
<dbReference type="InterPro" id="IPR001633">
    <property type="entry name" value="EAL_dom"/>
</dbReference>
<feature type="transmembrane region" description="Helical" evidence="1">
    <location>
        <begin position="90"/>
        <end position="116"/>
    </location>
</feature>
<dbReference type="CDD" id="cd01949">
    <property type="entry name" value="GGDEF"/>
    <property type="match status" value="1"/>
</dbReference>
<dbReference type="PROSITE" id="PS50887">
    <property type="entry name" value="GGDEF"/>
    <property type="match status" value="1"/>
</dbReference>
<dbReference type="EMBL" id="JAHQCX010000020">
    <property type="protein sequence ID" value="MBU9728513.1"/>
    <property type="molecule type" value="Genomic_DNA"/>
</dbReference>
<dbReference type="Gene3D" id="3.20.20.450">
    <property type="entry name" value="EAL domain"/>
    <property type="match status" value="1"/>
</dbReference>
<dbReference type="InterPro" id="IPR000160">
    <property type="entry name" value="GGDEF_dom"/>
</dbReference>
<comment type="caution">
    <text evidence="4">The sequence shown here is derived from an EMBL/GenBank/DDBJ whole genome shotgun (WGS) entry which is preliminary data.</text>
</comment>
<evidence type="ECO:0000259" key="2">
    <source>
        <dbReference type="PROSITE" id="PS50883"/>
    </source>
</evidence>
<keyword evidence="1" id="KW-1133">Transmembrane helix</keyword>
<feature type="transmembrane region" description="Helical" evidence="1">
    <location>
        <begin position="197"/>
        <end position="216"/>
    </location>
</feature>
<dbReference type="SUPFAM" id="SSF55073">
    <property type="entry name" value="Nucleotide cyclase"/>
    <property type="match status" value="1"/>
</dbReference>
<organism evidence="4 5">
    <name type="scientific">Diplocloster modestus</name>
    <dbReference type="NCBI Taxonomy" id="2850322"/>
    <lineage>
        <taxon>Bacteria</taxon>
        <taxon>Bacillati</taxon>
        <taxon>Bacillota</taxon>
        <taxon>Clostridia</taxon>
        <taxon>Lachnospirales</taxon>
        <taxon>Lachnospiraceae</taxon>
        <taxon>Diplocloster</taxon>
    </lineage>
</organism>
<evidence type="ECO:0000259" key="3">
    <source>
        <dbReference type="PROSITE" id="PS50887"/>
    </source>
</evidence>
<feature type="transmembrane region" description="Helical" evidence="1">
    <location>
        <begin position="128"/>
        <end position="148"/>
    </location>
</feature>
<dbReference type="SMART" id="SM00267">
    <property type="entry name" value="GGDEF"/>
    <property type="match status" value="1"/>
</dbReference>
<dbReference type="InterPro" id="IPR029787">
    <property type="entry name" value="Nucleotide_cyclase"/>
</dbReference>
<evidence type="ECO:0000313" key="4">
    <source>
        <dbReference type="EMBL" id="MBU9728513.1"/>
    </source>
</evidence>
<feature type="transmembrane region" description="Helical" evidence="1">
    <location>
        <begin position="61"/>
        <end position="84"/>
    </location>
</feature>
<dbReference type="NCBIfam" id="TIGR00254">
    <property type="entry name" value="GGDEF"/>
    <property type="match status" value="1"/>
</dbReference>
<dbReference type="PANTHER" id="PTHR33121:SF79">
    <property type="entry name" value="CYCLIC DI-GMP PHOSPHODIESTERASE PDED-RELATED"/>
    <property type="match status" value="1"/>
</dbReference>
<dbReference type="Pfam" id="PF00990">
    <property type="entry name" value="GGDEF"/>
    <property type="match status" value="1"/>
</dbReference>
<feature type="transmembrane region" description="Helical" evidence="1">
    <location>
        <begin position="168"/>
        <end position="190"/>
    </location>
</feature>
<name>A0ABS6KDD8_9FIRM</name>
<dbReference type="SUPFAM" id="SSF141868">
    <property type="entry name" value="EAL domain-like"/>
    <property type="match status" value="1"/>
</dbReference>
<dbReference type="PANTHER" id="PTHR33121">
    <property type="entry name" value="CYCLIC DI-GMP PHOSPHODIESTERASE PDEF"/>
    <property type="match status" value="1"/>
</dbReference>
<dbReference type="Gene3D" id="3.30.70.270">
    <property type="match status" value="1"/>
</dbReference>
<dbReference type="Pfam" id="PF00563">
    <property type="entry name" value="EAL"/>
    <property type="match status" value="1"/>
</dbReference>
<dbReference type="InterPro" id="IPR035919">
    <property type="entry name" value="EAL_sf"/>
</dbReference>
<feature type="transmembrane region" description="Helical" evidence="1">
    <location>
        <begin position="27"/>
        <end position="49"/>
    </location>
</feature>
<evidence type="ECO:0000256" key="1">
    <source>
        <dbReference type="SAM" id="Phobius"/>
    </source>
</evidence>
<accession>A0ABS6KDD8</accession>
<sequence length="672" mass="76699">MIVFYSKSYYNSFIIYSTDSSVRGESFLTWNIAAESISIVFLSIIWGYSRKGSLIPSLKNRCFQACFLVTFCAMITNIISTLMLQNYQVVPLWMIWLVTTVYFIFTPLMGLVYFFYTAAVIYENRKGLPRVMVLASIPSIVYLFMVFLNPITKNLFNISDNRGYIQGPLISTTYILFYMYCIFCVVLVLARGKWLNLSTYRILAVFPLIAVLVIIFQQFFPSIILTGSAATCALLIIYLYLQNKQISIDYLTNIPNRQELLHMIELLLHRPIRPSFAIIVISLRDFKHINDTYGQQNGDQFLRAICLYLSSISEPRTLYRFNGDEFAILSKDSSREKLVQLTSAIQDRMKLPWEIPGCQCTIPVAIGIARYPDSSKNLEGLIHGIEYAVYGAKSSNKAGICYCDQKMLNEIQRKHQVVEILKEVCADNSFELYYQPILDVDTGRYLFAESLMRINNTPLGPIYPSEFIPLAEETGLIVELTYQILDKVCKFINRLAEQHIDIERIHVNFSAIQFSQPNLIERVCETILRNGTPYSKIKIEFTESAIADNPQVVSHFVDEMHQLGIRLGLDDFGVGYSNLDTVVHIPFDTIKLDKSLVWSATQQEKSAIMVRNITNTFLELGMKVLAEGVETPVQDAFVRDCGINMIQGYLYARPITAEETEEFLRSSSCPAP</sequence>
<feature type="transmembrane region" description="Helical" evidence="1">
    <location>
        <begin position="222"/>
        <end position="241"/>
    </location>
</feature>
<evidence type="ECO:0000313" key="5">
    <source>
        <dbReference type="Proteomes" id="UP001314681"/>
    </source>
</evidence>
<dbReference type="Proteomes" id="UP001314681">
    <property type="component" value="Unassembled WGS sequence"/>
</dbReference>
<feature type="domain" description="GGDEF" evidence="3">
    <location>
        <begin position="274"/>
        <end position="405"/>
    </location>
</feature>
<dbReference type="SMART" id="SM00052">
    <property type="entry name" value="EAL"/>
    <property type="match status" value="1"/>
</dbReference>
<dbReference type="InterPro" id="IPR050706">
    <property type="entry name" value="Cyclic-di-GMP_PDE-like"/>
</dbReference>
<dbReference type="CDD" id="cd01948">
    <property type="entry name" value="EAL"/>
    <property type="match status" value="1"/>
</dbReference>
<feature type="domain" description="EAL" evidence="2">
    <location>
        <begin position="414"/>
        <end position="668"/>
    </location>
</feature>
<keyword evidence="1" id="KW-0472">Membrane</keyword>
<reference evidence="4 5" key="1">
    <citation type="submission" date="2021-06" db="EMBL/GenBank/DDBJ databases">
        <title>Description of novel taxa of the family Lachnospiraceae.</title>
        <authorList>
            <person name="Chaplin A.V."/>
            <person name="Sokolova S.R."/>
            <person name="Pikina A.P."/>
            <person name="Korzhanova M."/>
            <person name="Belova V."/>
            <person name="Korostin D."/>
            <person name="Efimov B.A."/>
        </authorList>
    </citation>
    <scope>NUCLEOTIDE SEQUENCE [LARGE SCALE GENOMIC DNA]</scope>
    <source>
        <strain evidence="4 5">ASD4241</strain>
    </source>
</reference>
<dbReference type="InterPro" id="IPR043128">
    <property type="entry name" value="Rev_trsase/Diguanyl_cyclase"/>
</dbReference>
<proteinExistence type="predicted"/>
<gene>
    <name evidence="4" type="ORF">KTH90_21205</name>
</gene>
<keyword evidence="5" id="KW-1185">Reference proteome</keyword>